<protein>
    <submittedName>
        <fullName evidence="1">Uncharacterized protein</fullName>
    </submittedName>
</protein>
<proteinExistence type="predicted"/>
<accession>A0A381VIZ4</accession>
<dbReference type="AlphaFoldDB" id="A0A381VIZ4"/>
<evidence type="ECO:0000313" key="1">
    <source>
        <dbReference type="EMBL" id="SVA39991.1"/>
    </source>
</evidence>
<organism evidence="1">
    <name type="scientific">marine metagenome</name>
    <dbReference type="NCBI Taxonomy" id="408172"/>
    <lineage>
        <taxon>unclassified sequences</taxon>
        <taxon>metagenomes</taxon>
        <taxon>ecological metagenomes</taxon>
    </lineage>
</organism>
<sequence>MEKLPISLFKERNNNETPTYPLFSKLPHSSPEIGQIYFLNQQNLRKEDLN</sequence>
<name>A0A381VIZ4_9ZZZZ</name>
<dbReference type="EMBL" id="UINC01008897">
    <property type="protein sequence ID" value="SVA39991.1"/>
    <property type="molecule type" value="Genomic_DNA"/>
</dbReference>
<gene>
    <name evidence="1" type="ORF">METZ01_LOCUS92845</name>
</gene>
<reference evidence="1" key="1">
    <citation type="submission" date="2018-05" db="EMBL/GenBank/DDBJ databases">
        <authorList>
            <person name="Lanie J.A."/>
            <person name="Ng W.-L."/>
            <person name="Kazmierczak K.M."/>
            <person name="Andrzejewski T.M."/>
            <person name="Davidsen T.M."/>
            <person name="Wayne K.J."/>
            <person name="Tettelin H."/>
            <person name="Glass J.I."/>
            <person name="Rusch D."/>
            <person name="Podicherti R."/>
            <person name="Tsui H.-C.T."/>
            <person name="Winkler M.E."/>
        </authorList>
    </citation>
    <scope>NUCLEOTIDE SEQUENCE</scope>
</reference>